<feature type="compositionally biased region" description="Low complexity" evidence="4">
    <location>
        <begin position="35"/>
        <end position="46"/>
    </location>
</feature>
<dbReference type="OrthoDB" id="3666223at2759"/>
<dbReference type="FunFam" id="2.60.40.10:FF:001529">
    <property type="entry name" value="Cell adhesion molecule"/>
    <property type="match status" value="1"/>
</dbReference>
<dbReference type="FunFam" id="2.60.40.10:FF:000035">
    <property type="entry name" value="Contactin 1"/>
    <property type="match status" value="1"/>
</dbReference>
<keyword evidence="11" id="KW-1185">Reference proteome</keyword>
<feature type="compositionally biased region" description="Low complexity" evidence="4">
    <location>
        <begin position="60"/>
        <end position="79"/>
    </location>
</feature>
<feature type="domain" description="Ig-like" evidence="7">
    <location>
        <begin position="667"/>
        <end position="754"/>
    </location>
</feature>
<dbReference type="SUPFAM" id="SSF48726">
    <property type="entry name" value="Immunoglobulin"/>
    <property type="match status" value="6"/>
</dbReference>
<reference evidence="9" key="1">
    <citation type="submission" date="2015-01" db="EMBL/GenBank/DDBJ databases">
        <title>Transcriptome Assembly of Fopius arisanus.</title>
        <authorList>
            <person name="Geib S."/>
        </authorList>
    </citation>
    <scope>NUCLEOTIDE SEQUENCE</scope>
</reference>
<dbReference type="GO" id="GO:0030154">
    <property type="term" value="P:cell differentiation"/>
    <property type="evidence" value="ECO:0007669"/>
    <property type="project" value="UniProtKB-ARBA"/>
</dbReference>
<dbReference type="SMART" id="SM00409">
    <property type="entry name" value="IG"/>
    <property type="match status" value="5"/>
</dbReference>
<dbReference type="Pfam" id="PF07679">
    <property type="entry name" value="I-set"/>
    <property type="match status" value="1"/>
</dbReference>
<dbReference type="InterPro" id="IPR016186">
    <property type="entry name" value="C-type_lectin-like/link_sf"/>
</dbReference>
<feature type="domain" description="Fibronectin type-III" evidence="8">
    <location>
        <begin position="858"/>
        <end position="961"/>
    </location>
</feature>
<dbReference type="Gene3D" id="3.10.100.10">
    <property type="entry name" value="Mannose-Binding Protein A, subunit A"/>
    <property type="match status" value="1"/>
</dbReference>
<feature type="compositionally biased region" description="Polar residues" evidence="4">
    <location>
        <begin position="47"/>
        <end position="59"/>
    </location>
</feature>
<dbReference type="EMBL" id="GBYB01002675">
    <property type="protein sequence ID" value="JAG72442.1"/>
    <property type="molecule type" value="Transcribed_RNA"/>
</dbReference>
<evidence type="ECO:0000313" key="9">
    <source>
        <dbReference type="EMBL" id="JAG70191.1"/>
    </source>
</evidence>
<feature type="domain" description="Fibronectin type-III" evidence="8">
    <location>
        <begin position="1172"/>
        <end position="1270"/>
    </location>
</feature>
<dbReference type="Pfam" id="PF00041">
    <property type="entry name" value="fn3"/>
    <property type="match status" value="3"/>
</dbReference>
<dbReference type="KEGG" id="fas:105266310"/>
<sequence length="1300" mass="147647">MEKSTMNRAYLLAVLLTATITINGQEVTQQPPWVNQQSNSGNNQQSKPWNNQQSGTWTDPQQIPQPNQPQSSFNYQPQSAWSNPQLNWGTSSRSGGQTYYYGEIEHKCPKHWIRFQDSCYRFIKSPMRNRDDARRNCQAYQSDLVGINSVEEHGFILHQLQWQDPQHRSWYTGARQAGGYWSNEADGSQLVNMENAFLPEPNDGLSLQRDALSYNFSDSLKRWGLEKVSSYQPLLYICEAQIGMLHDLAEDDRDYTYGIEIDNPREIPRGPYFIKQPVSKVFDVSKRKLTNEVTLSCLAWGYPTPTYEWFKEDYDNARLFATPIDPLQKPRYTLSGGNLIIYNPDQTEDRGAYHCKASNKYGVIMSETVVLSFGYILDFNLKRSEESGDQNWGKAVYCDPPQHYPGVKYYWARDYFPNFVEEDKRVFVSNDGALYFSALEPIDRGNYSCNVQSTASDTGRNGPFFPLRVNPHSSFQQLKFANSFPKVFPEAPIAGEEVRMECIAFGYPVPSYNWTRRGAPLPRSAVFLSFNRVLVIPRVRVEDQGEYVCRPFNERASIEHSVWLTIQANPNFTIPLEDRHVDLRSDLTWTCEAYGNPDVTYHWFRNGQLLDNTTLRGDERDRYLIQDNVLKIMKVEEEDAGMYQCRAKNQLKTTYSSAQLRVLSMKPSFKKHPMESETYAANRGNVTIVCNPEAAPRPKFIWKKDGNIIGAGGHRRILANGNLIISPVSRDDEGTYVCTASNQYGNDETRGRLIVLRGPSLIETLPERLITAVMENQTLRCQADTDQMLDIAYIWKHNGIAIRDKDLQDNPRLQIDGGIFNIINITLADAGEYECTIKSAVGDVSTHTTLTVRGPPGPPGGVSVVDVGKISATLEWTDGAFNGRPIIMYTVAARTKWTNKWFNVSENITAEDIDRYTGRKRAYLENVLNPYTTYEFAVSSANEYGYGPLSSPSPQFSTPPDKPTKAPSRVGGGGGKLGDLTITWEPLPPADQNGRGIYYKVYWRRKGDLEFQSLNLKDYGDVGMAVVQIDKKYYYTEYEVQVEVFNEAGRGPMSEIATIFSAEDMPQVQPQRISALGYNSTCLNVSWIPMDETREMVRGRLIGYRLKYWPVNGQEELGVYYLSRTTRPWALIVGLQPDTLYYVKVMAYNSAGAGPESERYRERTFRKAPQNPPSSVFVYDINPSTIRVVWRYVQPSLDEEPLDGYKIRVWEIDQDMSTANDTIISAVGKLEGYIYNLSPGKTYNLRVLGFSRGGDGRMSSPPNTFQMGDLSLFRNAASNKILDSTLGICVIILLWRLGLA</sequence>
<dbReference type="SUPFAM" id="SSF49265">
    <property type="entry name" value="Fibronectin type III"/>
    <property type="match status" value="2"/>
</dbReference>
<dbReference type="InterPro" id="IPR016187">
    <property type="entry name" value="CTDL_fold"/>
</dbReference>
<dbReference type="RefSeq" id="XP_011302656.1">
    <property type="nucleotide sequence ID" value="XM_011304354.1"/>
</dbReference>
<evidence type="ECO:0000313" key="10">
    <source>
        <dbReference type="EMBL" id="JAG72442.1"/>
    </source>
</evidence>
<feature type="domain" description="Ig-like" evidence="7">
    <location>
        <begin position="759"/>
        <end position="851"/>
    </location>
</feature>
<reference evidence="12" key="2">
    <citation type="submission" date="2025-04" db="UniProtKB">
        <authorList>
            <consortium name="RefSeq"/>
        </authorList>
    </citation>
    <scope>IDENTIFICATION</scope>
    <source>
        <strain evidence="12">USDA-PBARC FA_bdor</strain>
        <tissue evidence="12">Whole organism</tissue>
    </source>
</reference>
<feature type="chain" id="PRO_5007394387" evidence="5">
    <location>
        <begin position="25"/>
        <end position="1300"/>
    </location>
</feature>
<feature type="domain" description="Ig-like" evidence="7">
    <location>
        <begin position="570"/>
        <end position="664"/>
    </location>
</feature>
<dbReference type="SMART" id="SM00060">
    <property type="entry name" value="FN3"/>
    <property type="match status" value="4"/>
</dbReference>
<feature type="signal peptide" evidence="5">
    <location>
        <begin position="1"/>
        <end position="24"/>
    </location>
</feature>
<dbReference type="PROSITE" id="PS50853">
    <property type="entry name" value="FN3"/>
    <property type="match status" value="4"/>
</dbReference>
<dbReference type="CDD" id="cd00063">
    <property type="entry name" value="FN3"/>
    <property type="match status" value="4"/>
</dbReference>
<dbReference type="InterPro" id="IPR036179">
    <property type="entry name" value="Ig-like_dom_sf"/>
</dbReference>
<dbReference type="GeneID" id="105266310"/>
<dbReference type="InterPro" id="IPR001304">
    <property type="entry name" value="C-type_lectin-like"/>
</dbReference>
<evidence type="ECO:0000256" key="4">
    <source>
        <dbReference type="SAM" id="MobiDB-lite"/>
    </source>
</evidence>
<feature type="domain" description="C-type lectin" evidence="6">
    <location>
        <begin position="115"/>
        <end position="223"/>
    </location>
</feature>
<feature type="domain" description="Ig-like" evidence="7">
    <location>
        <begin position="388"/>
        <end position="470"/>
    </location>
</feature>
<evidence type="ECO:0000256" key="5">
    <source>
        <dbReference type="SAM" id="SignalP"/>
    </source>
</evidence>
<evidence type="ECO:0000313" key="12">
    <source>
        <dbReference type="RefSeq" id="XP_011302656.1"/>
    </source>
</evidence>
<proteinExistence type="predicted"/>
<dbReference type="GO" id="GO:0098609">
    <property type="term" value="P:cell-cell adhesion"/>
    <property type="evidence" value="ECO:0007669"/>
    <property type="project" value="TreeGrafter"/>
</dbReference>
<dbReference type="InterPro" id="IPR003961">
    <property type="entry name" value="FN3_dom"/>
</dbReference>
<dbReference type="PROSITE" id="PS50041">
    <property type="entry name" value="C_TYPE_LECTIN_2"/>
    <property type="match status" value="1"/>
</dbReference>
<evidence type="ECO:0000256" key="1">
    <source>
        <dbReference type="ARBA" id="ARBA00022737"/>
    </source>
</evidence>
<feature type="domain" description="Ig-like" evidence="7">
    <location>
        <begin position="271"/>
        <end position="372"/>
    </location>
</feature>
<evidence type="ECO:0000256" key="2">
    <source>
        <dbReference type="ARBA" id="ARBA00023157"/>
    </source>
</evidence>
<dbReference type="EMBL" id="GBYB01000424">
    <property type="protein sequence ID" value="JAG70191.1"/>
    <property type="molecule type" value="Transcribed_RNA"/>
</dbReference>
<dbReference type="GO" id="GO:0009653">
    <property type="term" value="P:anatomical structure morphogenesis"/>
    <property type="evidence" value="ECO:0007669"/>
    <property type="project" value="UniProtKB-ARBA"/>
</dbReference>
<evidence type="ECO:0000256" key="3">
    <source>
        <dbReference type="ARBA" id="ARBA00023319"/>
    </source>
</evidence>
<keyword evidence="1" id="KW-0677">Repeat</keyword>
<keyword evidence="2" id="KW-1015">Disulfide bond</keyword>
<dbReference type="CTD" id="40553"/>
<dbReference type="SMART" id="SM00034">
    <property type="entry name" value="CLECT"/>
    <property type="match status" value="1"/>
</dbReference>
<dbReference type="InterPro" id="IPR003598">
    <property type="entry name" value="Ig_sub2"/>
</dbReference>
<dbReference type="InterPro" id="IPR003599">
    <property type="entry name" value="Ig_sub"/>
</dbReference>
<dbReference type="InterPro" id="IPR036116">
    <property type="entry name" value="FN3_sf"/>
</dbReference>
<dbReference type="PANTHER" id="PTHR44170:SF6">
    <property type="entry name" value="CONTACTIN"/>
    <property type="match status" value="1"/>
</dbReference>
<dbReference type="Pfam" id="PF13927">
    <property type="entry name" value="Ig_3"/>
    <property type="match status" value="4"/>
</dbReference>
<dbReference type="InterPro" id="IPR007110">
    <property type="entry name" value="Ig-like_dom"/>
</dbReference>
<dbReference type="Pfam" id="PF05473">
    <property type="entry name" value="UL45"/>
    <property type="match status" value="1"/>
</dbReference>
<dbReference type="FunFam" id="2.60.40.10:FF:000064">
    <property type="entry name" value="Contactin 1"/>
    <property type="match status" value="1"/>
</dbReference>
<dbReference type="GO" id="GO:0016020">
    <property type="term" value="C:membrane"/>
    <property type="evidence" value="ECO:0007669"/>
    <property type="project" value="UniProtKB-SubCell"/>
</dbReference>
<dbReference type="CDD" id="cd00037">
    <property type="entry name" value="CLECT"/>
    <property type="match status" value="1"/>
</dbReference>
<evidence type="ECO:0000259" key="7">
    <source>
        <dbReference type="PROSITE" id="PS50835"/>
    </source>
</evidence>
<feature type="domain" description="Ig-like" evidence="7">
    <location>
        <begin position="485"/>
        <end position="565"/>
    </location>
</feature>
<gene>
    <name evidence="9" type="primary">Cont_0</name>
    <name evidence="12" type="synonym">Cont</name>
    <name evidence="10" type="synonym">Cont_1</name>
    <name evidence="9" type="ORF">g.18784</name>
    <name evidence="10" type="ORF">g.18786</name>
</gene>
<evidence type="ECO:0000259" key="6">
    <source>
        <dbReference type="PROSITE" id="PS50041"/>
    </source>
</evidence>
<organism evidence="9">
    <name type="scientific">Fopius arisanus</name>
    <dbReference type="NCBI Taxonomy" id="64838"/>
    <lineage>
        <taxon>Eukaryota</taxon>
        <taxon>Metazoa</taxon>
        <taxon>Ecdysozoa</taxon>
        <taxon>Arthropoda</taxon>
        <taxon>Hexapoda</taxon>
        <taxon>Insecta</taxon>
        <taxon>Pterygota</taxon>
        <taxon>Neoptera</taxon>
        <taxon>Endopterygota</taxon>
        <taxon>Hymenoptera</taxon>
        <taxon>Apocrita</taxon>
        <taxon>Ichneumonoidea</taxon>
        <taxon>Braconidae</taxon>
        <taxon>Opiinae</taxon>
        <taxon>Fopius</taxon>
    </lineage>
</organism>
<dbReference type="SMART" id="SM00408">
    <property type="entry name" value="IGc2"/>
    <property type="match status" value="5"/>
</dbReference>
<evidence type="ECO:0000259" key="8">
    <source>
        <dbReference type="PROSITE" id="PS50853"/>
    </source>
</evidence>
<dbReference type="Proteomes" id="UP000694866">
    <property type="component" value="Unplaced"/>
</dbReference>
<dbReference type="PANTHER" id="PTHR44170">
    <property type="entry name" value="PROTEIN SIDEKICK"/>
    <property type="match status" value="1"/>
</dbReference>
<accession>A0A9R1U0D7</accession>
<dbReference type="SUPFAM" id="SSF56436">
    <property type="entry name" value="C-type lectin-like"/>
    <property type="match status" value="1"/>
</dbReference>
<dbReference type="InterPro" id="IPR013098">
    <property type="entry name" value="Ig_I-set"/>
</dbReference>
<accession>A0A0C9QB16</accession>
<protein>
    <submittedName>
        <fullName evidence="9">Cont_0 protein</fullName>
    </submittedName>
    <submittedName>
        <fullName evidence="10">Cont_1 protein</fullName>
    </submittedName>
    <submittedName>
        <fullName evidence="12">Contactin</fullName>
    </submittedName>
</protein>
<name>A0A0C9QB16_9HYME</name>
<keyword evidence="5" id="KW-0732">Signal</keyword>
<feature type="region of interest" description="Disordered" evidence="4">
    <location>
        <begin position="949"/>
        <end position="973"/>
    </location>
</feature>
<keyword evidence="3" id="KW-0393">Immunoglobulin domain</keyword>
<dbReference type="Gene3D" id="2.60.40.10">
    <property type="entry name" value="Immunoglobulins"/>
    <property type="match status" value="10"/>
</dbReference>
<dbReference type="InterPro" id="IPR013783">
    <property type="entry name" value="Ig-like_fold"/>
</dbReference>
<feature type="domain" description="Fibronectin type-III" evidence="8">
    <location>
        <begin position="966"/>
        <end position="1064"/>
    </location>
</feature>
<dbReference type="FunFam" id="2.60.40.10:FF:000032">
    <property type="entry name" value="palladin isoform X1"/>
    <property type="match status" value="2"/>
</dbReference>
<evidence type="ECO:0000313" key="11">
    <source>
        <dbReference type="Proteomes" id="UP000694866"/>
    </source>
</evidence>
<dbReference type="PROSITE" id="PS50835">
    <property type="entry name" value="IG_LIKE"/>
    <property type="match status" value="6"/>
</dbReference>
<feature type="region of interest" description="Disordered" evidence="4">
    <location>
        <begin position="31"/>
        <end position="88"/>
    </location>
</feature>
<feature type="domain" description="Fibronectin type-III" evidence="8">
    <location>
        <begin position="1069"/>
        <end position="1171"/>
    </location>
</feature>